<dbReference type="RefSeq" id="XP_018662839.2">
    <property type="nucleotide sequence ID" value="XM_018804101.2"/>
</dbReference>
<sequence>MQALDETSQRFDGQSHPTYTVACPASSFSCLLSHSSVVHSNKFIFANMSESLIDFRSLIDSYDFAPDGREKFNTLFGLLDKAIGNSASHTSDANEAVANGIDEISNHDEPEGFLWTLWTLFIEISKRIPLDDPRVQSLVEITQKLKVKKSATVEVWGSKYSLWTDMPLFGAVMREAWNGTPNYDNSPEDATTIAQWKSLNSFAARLLGSSVESWTNFALWELRDGLEEPLESQQAKDTHLIAASEWITHAGKVLYDEGRKGVPVDKDDEQSLSTGSLLEGEASGFTEARWNFWKKKIQELSAGAGDEAKKRAGKALEVVKSLEA</sequence>
<dbReference type="GeneID" id="29984184"/>
<organism evidence="1 2">
    <name type="scientific">Trichoderma gamsii</name>
    <dbReference type="NCBI Taxonomy" id="398673"/>
    <lineage>
        <taxon>Eukaryota</taxon>
        <taxon>Fungi</taxon>
        <taxon>Dikarya</taxon>
        <taxon>Ascomycota</taxon>
        <taxon>Pezizomycotina</taxon>
        <taxon>Sordariomycetes</taxon>
        <taxon>Hypocreomycetidae</taxon>
        <taxon>Hypocreales</taxon>
        <taxon>Hypocreaceae</taxon>
        <taxon>Trichoderma</taxon>
    </lineage>
</organism>
<name>A0A2P4ZWH5_9HYPO</name>
<dbReference type="InterPro" id="IPR022085">
    <property type="entry name" value="OpdG"/>
</dbReference>
<dbReference type="AlphaFoldDB" id="A0A2P4ZWH5"/>
<dbReference type="PANTHER" id="PTHR38797">
    <property type="entry name" value="NUCLEAR PORE COMPLEX PROTEIN NUP85-RELATED"/>
    <property type="match status" value="1"/>
</dbReference>
<dbReference type="PANTHER" id="PTHR38797:SF4">
    <property type="entry name" value="NUCLEAR PORE COMPLEX PROTEIN NUP85"/>
    <property type="match status" value="1"/>
</dbReference>
<dbReference type="Pfam" id="PF12311">
    <property type="entry name" value="DUF3632"/>
    <property type="match status" value="1"/>
</dbReference>
<reference evidence="1 2" key="1">
    <citation type="journal article" date="2016" name="Genome Announc.">
        <title>Draft Whole-Genome Sequence of Trichoderma gamsii T6085, a Promising Biocontrol Agent of Fusarium Head Blight on Wheat.</title>
        <authorList>
            <person name="Baroncelli R."/>
            <person name="Zapparata A."/>
            <person name="Piaggeschi G."/>
            <person name="Sarrocco S."/>
            <person name="Vannacci G."/>
        </authorList>
    </citation>
    <scope>NUCLEOTIDE SEQUENCE [LARGE SCALE GENOMIC DNA]</scope>
    <source>
        <strain evidence="1 2">T6085</strain>
    </source>
</reference>
<accession>A0A2P4ZWH5</accession>
<comment type="caution">
    <text evidence="1">The sequence shown here is derived from an EMBL/GenBank/DDBJ whole genome shotgun (WGS) entry which is preliminary data.</text>
</comment>
<proteinExistence type="predicted"/>
<dbReference type="Proteomes" id="UP000054821">
    <property type="component" value="Unassembled WGS sequence"/>
</dbReference>
<evidence type="ECO:0000313" key="2">
    <source>
        <dbReference type="Proteomes" id="UP000054821"/>
    </source>
</evidence>
<evidence type="ECO:0000313" key="1">
    <source>
        <dbReference type="EMBL" id="PON28652.1"/>
    </source>
</evidence>
<protein>
    <submittedName>
        <fullName evidence="1">Uncharacterized protein</fullName>
    </submittedName>
</protein>
<dbReference type="InterPro" id="IPR053204">
    <property type="entry name" value="Oxopyrrolidines_Biosynth-assoc"/>
</dbReference>
<gene>
    <name evidence="1" type="ORF">TGAM01_v202498</name>
</gene>
<dbReference type="EMBL" id="JPDN02000006">
    <property type="protein sequence ID" value="PON28652.1"/>
    <property type="molecule type" value="Genomic_DNA"/>
</dbReference>
<dbReference type="STRING" id="398673.A0A2P4ZWH5"/>
<keyword evidence="2" id="KW-1185">Reference proteome</keyword>